<evidence type="ECO:0000313" key="2">
    <source>
        <dbReference type="Proteomes" id="UP001211907"/>
    </source>
</evidence>
<organism evidence="1 2">
    <name type="scientific">Physocladia obscura</name>
    <dbReference type="NCBI Taxonomy" id="109957"/>
    <lineage>
        <taxon>Eukaryota</taxon>
        <taxon>Fungi</taxon>
        <taxon>Fungi incertae sedis</taxon>
        <taxon>Chytridiomycota</taxon>
        <taxon>Chytridiomycota incertae sedis</taxon>
        <taxon>Chytridiomycetes</taxon>
        <taxon>Chytridiales</taxon>
        <taxon>Chytriomycetaceae</taxon>
        <taxon>Physocladia</taxon>
    </lineage>
</organism>
<sequence>MPKRFVNVNRFDTNTSINITDMKDLSELQQAAKKAFSIDTDHDQIELWAGDTVITTWDQFNSLADGYFVESVLSLDIRTTPPSSAAVSSSNFTNSVDPSTLHLNSSAAKMLIYPSLSSVVSSTHSFFPLVAVNSSCCVPVGYN</sequence>
<protein>
    <submittedName>
        <fullName evidence="1">Uncharacterized protein</fullName>
    </submittedName>
</protein>
<gene>
    <name evidence="1" type="ORF">HK100_008178</name>
</gene>
<name>A0AAD5SN56_9FUNG</name>
<proteinExistence type="predicted"/>
<dbReference type="EMBL" id="JADGJH010003938">
    <property type="protein sequence ID" value="KAJ3088005.1"/>
    <property type="molecule type" value="Genomic_DNA"/>
</dbReference>
<reference evidence="1" key="1">
    <citation type="submission" date="2020-05" db="EMBL/GenBank/DDBJ databases">
        <title>Phylogenomic resolution of chytrid fungi.</title>
        <authorList>
            <person name="Stajich J.E."/>
            <person name="Amses K."/>
            <person name="Simmons R."/>
            <person name="Seto K."/>
            <person name="Myers J."/>
            <person name="Bonds A."/>
            <person name="Quandt C.A."/>
            <person name="Barry K."/>
            <person name="Liu P."/>
            <person name="Grigoriev I."/>
            <person name="Longcore J.E."/>
            <person name="James T.Y."/>
        </authorList>
    </citation>
    <scope>NUCLEOTIDE SEQUENCE</scope>
    <source>
        <strain evidence="1">JEL0513</strain>
    </source>
</reference>
<dbReference type="Proteomes" id="UP001211907">
    <property type="component" value="Unassembled WGS sequence"/>
</dbReference>
<keyword evidence="2" id="KW-1185">Reference proteome</keyword>
<evidence type="ECO:0000313" key="1">
    <source>
        <dbReference type="EMBL" id="KAJ3088005.1"/>
    </source>
</evidence>
<accession>A0AAD5SN56</accession>
<comment type="caution">
    <text evidence="1">The sequence shown here is derived from an EMBL/GenBank/DDBJ whole genome shotgun (WGS) entry which is preliminary data.</text>
</comment>
<dbReference type="AlphaFoldDB" id="A0AAD5SN56"/>